<sequence>MFSHRHRVEVIASMLRHNWPAQPKLRHRELAQAQPATTNRSFLDNKPYQPNADVDPECSPSLTPVVDQVEQNNGLKPPCWDFCPGAPETRQAAFF</sequence>
<gene>
    <name evidence="2" type="ORF">BIW11_03691</name>
</gene>
<evidence type="ECO:0000313" key="3">
    <source>
        <dbReference type="Proteomes" id="UP000192247"/>
    </source>
</evidence>
<protein>
    <submittedName>
        <fullName evidence="2">Uncharacterized protein</fullName>
    </submittedName>
</protein>
<dbReference type="Proteomes" id="UP000192247">
    <property type="component" value="Unassembled WGS sequence"/>
</dbReference>
<dbReference type="InParanoid" id="A0A1V9XH97"/>
<feature type="region of interest" description="Disordered" evidence="1">
    <location>
        <begin position="31"/>
        <end position="62"/>
    </location>
</feature>
<accession>A0A1V9XH97</accession>
<evidence type="ECO:0000313" key="2">
    <source>
        <dbReference type="EMBL" id="OQR72904.1"/>
    </source>
</evidence>
<dbReference type="EMBL" id="MNPL01010838">
    <property type="protein sequence ID" value="OQR72904.1"/>
    <property type="molecule type" value="Genomic_DNA"/>
</dbReference>
<organism evidence="2 3">
    <name type="scientific">Tropilaelaps mercedesae</name>
    <dbReference type="NCBI Taxonomy" id="418985"/>
    <lineage>
        <taxon>Eukaryota</taxon>
        <taxon>Metazoa</taxon>
        <taxon>Ecdysozoa</taxon>
        <taxon>Arthropoda</taxon>
        <taxon>Chelicerata</taxon>
        <taxon>Arachnida</taxon>
        <taxon>Acari</taxon>
        <taxon>Parasitiformes</taxon>
        <taxon>Mesostigmata</taxon>
        <taxon>Gamasina</taxon>
        <taxon>Dermanyssoidea</taxon>
        <taxon>Laelapidae</taxon>
        <taxon>Tropilaelaps</taxon>
    </lineage>
</organism>
<reference evidence="2 3" key="1">
    <citation type="journal article" date="2017" name="Gigascience">
        <title>Draft genome of the honey bee ectoparasitic mite, Tropilaelaps mercedesae, is shaped by the parasitic life history.</title>
        <authorList>
            <person name="Dong X."/>
            <person name="Armstrong S.D."/>
            <person name="Xia D."/>
            <person name="Makepeace B.L."/>
            <person name="Darby A.C."/>
            <person name="Kadowaki T."/>
        </authorList>
    </citation>
    <scope>NUCLEOTIDE SEQUENCE [LARGE SCALE GENOMIC DNA]</scope>
    <source>
        <strain evidence="2">Wuxi-XJTLU</strain>
    </source>
</reference>
<evidence type="ECO:0000256" key="1">
    <source>
        <dbReference type="SAM" id="MobiDB-lite"/>
    </source>
</evidence>
<keyword evidence="3" id="KW-1185">Reference proteome</keyword>
<proteinExistence type="predicted"/>
<name>A0A1V9XH97_9ACAR</name>
<comment type="caution">
    <text evidence="2">The sequence shown here is derived from an EMBL/GenBank/DDBJ whole genome shotgun (WGS) entry which is preliminary data.</text>
</comment>
<dbReference type="AlphaFoldDB" id="A0A1V9XH97"/>